<keyword evidence="1" id="KW-0378">Hydrolase</keyword>
<protein>
    <submittedName>
        <fullName evidence="5">NTE family protein RssA</fullName>
    </submittedName>
</protein>
<dbReference type="PANTHER" id="PTHR14226">
    <property type="entry name" value="NEUROPATHY TARGET ESTERASE/SWISS CHEESE D.MELANOGASTER"/>
    <property type="match status" value="1"/>
</dbReference>
<dbReference type="PANTHER" id="PTHR14226:SF76">
    <property type="entry name" value="NTE FAMILY PROTEIN RSSA"/>
    <property type="match status" value="1"/>
</dbReference>
<dbReference type="Pfam" id="PF01734">
    <property type="entry name" value="Patatin"/>
    <property type="match status" value="1"/>
</dbReference>
<accession>A0A1J5RDH7</accession>
<comment type="caution">
    <text evidence="5">The sequence shown here is derived from an EMBL/GenBank/DDBJ whole genome shotgun (WGS) entry which is preliminary data.</text>
</comment>
<dbReference type="InterPro" id="IPR002641">
    <property type="entry name" value="PNPLA_dom"/>
</dbReference>
<dbReference type="GO" id="GO:0016042">
    <property type="term" value="P:lipid catabolic process"/>
    <property type="evidence" value="ECO:0007669"/>
    <property type="project" value="UniProtKB-KW"/>
</dbReference>
<dbReference type="AlphaFoldDB" id="A0A1J5RDH7"/>
<dbReference type="PROSITE" id="PS51635">
    <property type="entry name" value="PNPLA"/>
    <property type="match status" value="1"/>
</dbReference>
<sequence>MSPVLSHPGPDLEYRPGMPAVDKPLIGLALGSGSARGWAHIGVIRALAEAGVQPDIVCGTSIGALVGAAYASGDLDRLETWVRGLTLPKVASYFDLSLGGGVIKGAKLIEFFRGHTPDRDITALPLPFAAVATDLASGREVWLREGKVLEAVRASIAVPGLFTPARHDGRWLVDGGLVNPVPVSLCRAMGAEIVIAVDLNADIIGRRLRRRGTPATRDQARAPEGRPDQLLRRVQDSFANLQLPWSWREAGDGPPSLFDTLATSLNIMQVHIARSRLAGEPPELLVTPQLADLQLLEFHRAAEAIDEGRSAAQAMLPALRAAGLAA</sequence>
<keyword evidence="3" id="KW-0443">Lipid metabolism</keyword>
<dbReference type="SUPFAM" id="SSF52151">
    <property type="entry name" value="FabD/lysophospholipase-like"/>
    <property type="match status" value="1"/>
</dbReference>
<evidence type="ECO:0000256" key="1">
    <source>
        <dbReference type="ARBA" id="ARBA00022801"/>
    </source>
</evidence>
<organism evidence="5">
    <name type="scientific">mine drainage metagenome</name>
    <dbReference type="NCBI Taxonomy" id="410659"/>
    <lineage>
        <taxon>unclassified sequences</taxon>
        <taxon>metagenomes</taxon>
        <taxon>ecological metagenomes</taxon>
    </lineage>
</organism>
<evidence type="ECO:0000259" key="4">
    <source>
        <dbReference type="PROSITE" id="PS51635"/>
    </source>
</evidence>
<evidence type="ECO:0000256" key="3">
    <source>
        <dbReference type="ARBA" id="ARBA00023098"/>
    </source>
</evidence>
<name>A0A1J5RDH7_9ZZZZ</name>
<reference evidence="5" key="1">
    <citation type="submission" date="2016-10" db="EMBL/GenBank/DDBJ databases">
        <title>Sequence of Gallionella enrichment culture.</title>
        <authorList>
            <person name="Poehlein A."/>
            <person name="Muehling M."/>
            <person name="Daniel R."/>
        </authorList>
    </citation>
    <scope>NUCLEOTIDE SEQUENCE</scope>
</reference>
<dbReference type="GO" id="GO:0016787">
    <property type="term" value="F:hydrolase activity"/>
    <property type="evidence" value="ECO:0007669"/>
    <property type="project" value="UniProtKB-KW"/>
</dbReference>
<evidence type="ECO:0000256" key="2">
    <source>
        <dbReference type="ARBA" id="ARBA00022963"/>
    </source>
</evidence>
<gene>
    <name evidence="5" type="primary">rssA_20</name>
    <name evidence="5" type="ORF">GALL_319480</name>
</gene>
<dbReference type="EMBL" id="MLJW01000494">
    <property type="protein sequence ID" value="OIQ86197.1"/>
    <property type="molecule type" value="Genomic_DNA"/>
</dbReference>
<evidence type="ECO:0000313" key="5">
    <source>
        <dbReference type="EMBL" id="OIQ86197.1"/>
    </source>
</evidence>
<feature type="domain" description="PNPLA" evidence="4">
    <location>
        <begin position="28"/>
        <end position="187"/>
    </location>
</feature>
<proteinExistence type="predicted"/>
<keyword evidence="2" id="KW-0442">Lipid degradation</keyword>
<dbReference type="Gene3D" id="3.40.1090.10">
    <property type="entry name" value="Cytosolic phospholipase A2 catalytic domain"/>
    <property type="match status" value="2"/>
</dbReference>
<dbReference type="InterPro" id="IPR016035">
    <property type="entry name" value="Acyl_Trfase/lysoPLipase"/>
</dbReference>
<dbReference type="InterPro" id="IPR050301">
    <property type="entry name" value="NTE"/>
</dbReference>